<feature type="region of interest" description="Disordered" evidence="1">
    <location>
        <begin position="1"/>
        <end position="31"/>
    </location>
</feature>
<evidence type="ECO:0000256" key="1">
    <source>
        <dbReference type="SAM" id="MobiDB-lite"/>
    </source>
</evidence>
<dbReference type="EMBL" id="LR796939">
    <property type="protein sequence ID" value="CAB4176495.1"/>
    <property type="molecule type" value="Genomic_DNA"/>
</dbReference>
<evidence type="ECO:0000313" key="3">
    <source>
        <dbReference type="EMBL" id="CAB4176495.1"/>
    </source>
</evidence>
<sequence length="51" mass="5646">MAKKSKSLHAAYERSKYDNDKGVKEGSKADKARDKVGMAKFKAAMAKKKGR</sequence>
<organism evidence="3">
    <name type="scientific">uncultured Caudovirales phage</name>
    <dbReference type="NCBI Taxonomy" id="2100421"/>
    <lineage>
        <taxon>Viruses</taxon>
        <taxon>Duplodnaviria</taxon>
        <taxon>Heunggongvirae</taxon>
        <taxon>Uroviricota</taxon>
        <taxon>Caudoviricetes</taxon>
        <taxon>Peduoviridae</taxon>
        <taxon>Maltschvirus</taxon>
        <taxon>Maltschvirus maltsch</taxon>
    </lineage>
</organism>
<gene>
    <name evidence="4" type="ORF">UFOVP1204_71</name>
    <name evidence="2" type="ORF">UFOVP473_30</name>
    <name evidence="3" type="ORF">UFOVP983_30</name>
</gene>
<evidence type="ECO:0000313" key="4">
    <source>
        <dbReference type="EMBL" id="CAB4190445.1"/>
    </source>
</evidence>
<accession>A0A6J5Q573</accession>
<protein>
    <submittedName>
        <fullName evidence="3">Uncharacterized protein</fullName>
    </submittedName>
</protein>
<name>A0A6J5Q573_9CAUD</name>
<feature type="compositionally biased region" description="Basic and acidic residues" evidence="1">
    <location>
        <begin position="11"/>
        <end position="31"/>
    </location>
</feature>
<evidence type="ECO:0000313" key="2">
    <source>
        <dbReference type="EMBL" id="CAB4145732.1"/>
    </source>
</evidence>
<proteinExistence type="predicted"/>
<dbReference type="EMBL" id="LR796459">
    <property type="protein sequence ID" value="CAB4145732.1"/>
    <property type="molecule type" value="Genomic_DNA"/>
</dbReference>
<dbReference type="EMBL" id="LR797150">
    <property type="protein sequence ID" value="CAB4190445.1"/>
    <property type="molecule type" value="Genomic_DNA"/>
</dbReference>
<reference evidence="3" key="1">
    <citation type="submission" date="2020-05" db="EMBL/GenBank/DDBJ databases">
        <authorList>
            <person name="Chiriac C."/>
            <person name="Salcher M."/>
            <person name="Ghai R."/>
            <person name="Kavagutti S V."/>
        </authorList>
    </citation>
    <scope>NUCLEOTIDE SEQUENCE</scope>
</reference>